<reference evidence="2 3" key="1">
    <citation type="journal article" date="2019" name="Emerg. Microbes Infect.">
        <title>Comprehensive subspecies identification of 175 nontuberculous mycobacteria species based on 7547 genomic profiles.</title>
        <authorList>
            <person name="Matsumoto Y."/>
            <person name="Kinjo T."/>
            <person name="Motooka D."/>
            <person name="Nabeya D."/>
            <person name="Jung N."/>
            <person name="Uechi K."/>
            <person name="Horii T."/>
            <person name="Iida T."/>
            <person name="Fujita J."/>
            <person name="Nakamura S."/>
        </authorList>
    </citation>
    <scope>NUCLEOTIDE SEQUENCE [LARGE SCALE GENOMIC DNA]</scope>
    <source>
        <strain evidence="2 3">JCM 6396</strain>
    </source>
</reference>
<sequence>MFAASDFPPDQARRLQHSDVARNPCERHRKRLCEIGDARIAVPQRFEQSPAGGIGERPVRAVEHRIFNHLVDYSGLPVVSWRQTFNYFV</sequence>
<feature type="region of interest" description="Disordered" evidence="1">
    <location>
        <begin position="1"/>
        <end position="21"/>
    </location>
</feature>
<keyword evidence="3" id="KW-1185">Reference proteome</keyword>
<evidence type="ECO:0000256" key="1">
    <source>
        <dbReference type="SAM" id="MobiDB-lite"/>
    </source>
</evidence>
<proteinExistence type="predicted"/>
<accession>A0A7I7K4L8</accession>
<feature type="compositionally biased region" description="Basic and acidic residues" evidence="1">
    <location>
        <begin position="11"/>
        <end position="21"/>
    </location>
</feature>
<organism evidence="2 3">
    <name type="scientific">Mycolicibacterium duvalii</name>
    <dbReference type="NCBI Taxonomy" id="39688"/>
    <lineage>
        <taxon>Bacteria</taxon>
        <taxon>Bacillati</taxon>
        <taxon>Actinomycetota</taxon>
        <taxon>Actinomycetes</taxon>
        <taxon>Mycobacteriales</taxon>
        <taxon>Mycobacteriaceae</taxon>
        <taxon>Mycolicibacterium</taxon>
    </lineage>
</organism>
<name>A0A7I7K4L8_9MYCO</name>
<dbReference type="Proteomes" id="UP000467006">
    <property type="component" value="Chromosome"/>
</dbReference>
<evidence type="ECO:0000313" key="2">
    <source>
        <dbReference type="EMBL" id="BBX19003.1"/>
    </source>
</evidence>
<protein>
    <submittedName>
        <fullName evidence="2">Uncharacterized protein</fullName>
    </submittedName>
</protein>
<evidence type="ECO:0000313" key="3">
    <source>
        <dbReference type="Proteomes" id="UP000467006"/>
    </source>
</evidence>
<dbReference type="EMBL" id="AP022563">
    <property type="protein sequence ID" value="BBX19003.1"/>
    <property type="molecule type" value="Genomic_DNA"/>
</dbReference>
<dbReference type="KEGG" id="mdu:MDUV_38630"/>
<gene>
    <name evidence="2" type="ORF">MDUV_38630</name>
</gene>
<dbReference type="AlphaFoldDB" id="A0A7I7K4L8"/>